<feature type="region of interest" description="Disordered" evidence="1">
    <location>
        <begin position="24"/>
        <end position="114"/>
    </location>
</feature>
<organism evidence="2 3">
    <name type="scientific">Polarella glacialis</name>
    <name type="common">Dinoflagellate</name>
    <dbReference type="NCBI Taxonomy" id="89957"/>
    <lineage>
        <taxon>Eukaryota</taxon>
        <taxon>Sar</taxon>
        <taxon>Alveolata</taxon>
        <taxon>Dinophyceae</taxon>
        <taxon>Suessiales</taxon>
        <taxon>Suessiaceae</taxon>
        <taxon>Polarella</taxon>
    </lineage>
</organism>
<feature type="compositionally biased region" description="Low complexity" evidence="1">
    <location>
        <begin position="79"/>
        <end position="99"/>
    </location>
</feature>
<reference evidence="2" key="1">
    <citation type="submission" date="2021-02" db="EMBL/GenBank/DDBJ databases">
        <authorList>
            <person name="Dougan E. K."/>
            <person name="Rhodes N."/>
            <person name="Thang M."/>
            <person name="Chan C."/>
        </authorList>
    </citation>
    <scope>NUCLEOTIDE SEQUENCE</scope>
</reference>
<evidence type="ECO:0000313" key="3">
    <source>
        <dbReference type="Proteomes" id="UP000626109"/>
    </source>
</evidence>
<feature type="compositionally biased region" description="Polar residues" evidence="1">
    <location>
        <begin position="27"/>
        <end position="38"/>
    </location>
</feature>
<comment type="caution">
    <text evidence="2">The sequence shown here is derived from an EMBL/GenBank/DDBJ whole genome shotgun (WGS) entry which is preliminary data.</text>
</comment>
<evidence type="ECO:0000256" key="1">
    <source>
        <dbReference type="SAM" id="MobiDB-lite"/>
    </source>
</evidence>
<proteinExistence type="predicted"/>
<feature type="compositionally biased region" description="Basic and acidic residues" evidence="1">
    <location>
        <begin position="100"/>
        <end position="114"/>
    </location>
</feature>
<dbReference type="EMBL" id="CAJNNW010003754">
    <property type="protein sequence ID" value="CAE8645718.1"/>
    <property type="molecule type" value="Genomic_DNA"/>
</dbReference>
<sequence>MPPPALALGSRALQAHANAEHFVIHSQRGTPVSRTAAETSFRRDTYSSRRRGTSESARKGSPLQQERGTRSSNSPGPQRPASTLRASRATSPTASAAGRPRGEQPPAERRGAEELRLENELLRLQVLALREEQHYTTEYHSQVVAGIVKERDMQSAMLDHLVEERRRQREEEDLLSKASRSFQVVAPAPGTGATHFAAAQPRCSFGGPVLMRRRSLVSPAGQSCAASSGSEKSAAARGVATAVARPHMIALNLPVRRLQQPMAAGHLVSSTSPPSRPVSQVQSQPFATIIGSSVTSTLGSAGPAEGTVPCAIPARWPSAQSVRVLPASLPQTEAAAPAVSERRCSLGAQPAQQVDRSFSQSLTPSSSAPNLPREVDVSGSTVASDVEHVTKSRVGQDVSEKAAMPGLLLATALALPTPGRARLPKDLERETPQEDVSCEVRRCLRCGLKIGSVPISERSSTAIPNKKGIEQ</sequence>
<feature type="region of interest" description="Disordered" evidence="1">
    <location>
        <begin position="340"/>
        <end position="375"/>
    </location>
</feature>
<gene>
    <name evidence="2" type="ORF">PGLA2088_LOCUS4155</name>
</gene>
<name>A0A813I425_POLGL</name>
<evidence type="ECO:0000313" key="2">
    <source>
        <dbReference type="EMBL" id="CAE8645718.1"/>
    </source>
</evidence>
<dbReference type="Proteomes" id="UP000626109">
    <property type="component" value="Unassembled WGS sequence"/>
</dbReference>
<accession>A0A813I425</accession>
<feature type="compositionally biased region" description="Polar residues" evidence="1">
    <location>
        <begin position="350"/>
        <end position="369"/>
    </location>
</feature>
<feature type="compositionally biased region" description="Polar residues" evidence="1">
    <location>
        <begin position="62"/>
        <end position="76"/>
    </location>
</feature>
<feature type="compositionally biased region" description="Basic and acidic residues" evidence="1">
    <location>
        <begin position="40"/>
        <end position="58"/>
    </location>
</feature>
<protein>
    <submittedName>
        <fullName evidence="2">Uncharacterized protein</fullName>
    </submittedName>
</protein>
<dbReference type="AlphaFoldDB" id="A0A813I425"/>